<organism evidence="5 7">
    <name type="scientific">Mycolicibacterium mageritense</name>
    <name type="common">Mycobacterium mageritense</name>
    <dbReference type="NCBI Taxonomy" id="53462"/>
    <lineage>
        <taxon>Bacteria</taxon>
        <taxon>Bacillati</taxon>
        <taxon>Actinomycetota</taxon>
        <taxon>Actinomycetes</taxon>
        <taxon>Mycobacteriales</taxon>
        <taxon>Mycobacteriaceae</taxon>
        <taxon>Mycolicibacterium</taxon>
    </lineage>
</organism>
<evidence type="ECO:0000259" key="3">
    <source>
        <dbReference type="Pfam" id="PF13828"/>
    </source>
</evidence>
<dbReference type="RefSeq" id="WP_163642347.1">
    <property type="nucleotide sequence ID" value="NZ_AP022567.1"/>
</dbReference>
<keyword evidence="2" id="KW-1133">Transmembrane helix</keyword>
<evidence type="ECO:0000256" key="1">
    <source>
        <dbReference type="SAM" id="MobiDB-lite"/>
    </source>
</evidence>
<evidence type="ECO:0000313" key="5">
    <source>
        <dbReference type="EMBL" id="BDY31825.1"/>
    </source>
</evidence>
<keyword evidence="2" id="KW-0812">Transmembrane</keyword>
<feature type="transmembrane region" description="Helical" evidence="2">
    <location>
        <begin position="50"/>
        <end position="83"/>
    </location>
</feature>
<sequence length="174" mass="18127">MTGESDTPKPPPTPPVPPSPYGAYGGGYPPPPPPPYGAYQPQAAGPRNGLGIAALVTAIVGLLLVWSVLGGLILGLVAVILGFVGRGRCKRGEADNSGVATTGIVLGFIAMVISVAFVVVYFTVGAHWFNEVGGRDYVSCLQEAGNDQAAQQQCEETFQKRLEDEFGVTPTPTR</sequence>
<keyword evidence="6" id="KW-1185">Reference proteome</keyword>
<keyword evidence="2" id="KW-0472">Membrane</keyword>
<dbReference type="AlphaFoldDB" id="A0AAI8XR94"/>
<dbReference type="Proteomes" id="UP001241092">
    <property type="component" value="Chromosome"/>
</dbReference>
<evidence type="ECO:0000256" key="2">
    <source>
        <dbReference type="SAM" id="Phobius"/>
    </source>
</evidence>
<name>A0AAI8XR94_MYCME</name>
<proteinExistence type="predicted"/>
<dbReference type="Pfam" id="PF13828">
    <property type="entry name" value="DUF4190"/>
    <property type="match status" value="1"/>
</dbReference>
<feature type="region of interest" description="Disordered" evidence="1">
    <location>
        <begin position="1"/>
        <end position="29"/>
    </location>
</feature>
<protein>
    <recommendedName>
        <fullName evidence="3">DUF4190 domain-containing protein</fullName>
    </recommendedName>
</protein>
<evidence type="ECO:0000313" key="6">
    <source>
        <dbReference type="Proteomes" id="UP000465622"/>
    </source>
</evidence>
<evidence type="ECO:0000313" key="7">
    <source>
        <dbReference type="Proteomes" id="UP001241092"/>
    </source>
</evidence>
<feature type="transmembrane region" description="Helical" evidence="2">
    <location>
        <begin position="104"/>
        <end position="129"/>
    </location>
</feature>
<reference evidence="4 6" key="1">
    <citation type="journal article" date="2019" name="Emerg. Microbes Infect.">
        <title>Comprehensive subspecies identification of 175 nontuberculous mycobacteria species based on 7547 genomic profiles.</title>
        <authorList>
            <person name="Matsumoto Y."/>
            <person name="Kinjo T."/>
            <person name="Motooka D."/>
            <person name="Nabeya D."/>
            <person name="Jung N."/>
            <person name="Uechi K."/>
            <person name="Horii T."/>
            <person name="Iida T."/>
            <person name="Fujita J."/>
            <person name="Nakamura S."/>
        </authorList>
    </citation>
    <scope>NUCLEOTIDE SEQUENCE [LARGE SCALE GENOMIC DNA]</scope>
    <source>
        <strain evidence="4 6">JCM 12375</strain>
    </source>
</reference>
<reference evidence="4" key="2">
    <citation type="submission" date="2020-02" db="EMBL/GenBank/DDBJ databases">
        <authorList>
            <person name="Matsumoto Y."/>
            <person name="Motooka D."/>
            <person name="Nakamura S."/>
        </authorList>
    </citation>
    <scope>NUCLEOTIDE SEQUENCE</scope>
    <source>
        <strain evidence="4">JCM 12375</strain>
    </source>
</reference>
<accession>A0AAI8XR94</accession>
<dbReference type="EMBL" id="AP027452">
    <property type="protein sequence ID" value="BDY31825.1"/>
    <property type="molecule type" value="Genomic_DNA"/>
</dbReference>
<feature type="domain" description="DUF4190" evidence="3">
    <location>
        <begin position="50"/>
        <end position="116"/>
    </location>
</feature>
<dbReference type="InterPro" id="IPR025241">
    <property type="entry name" value="DUF4190"/>
</dbReference>
<dbReference type="EMBL" id="AP022567">
    <property type="protein sequence ID" value="BBX36980.1"/>
    <property type="molecule type" value="Genomic_DNA"/>
</dbReference>
<reference evidence="5" key="3">
    <citation type="submission" date="2023-03" db="EMBL/GenBank/DDBJ databases">
        <title>Draft genome sequence of a Mycolicibacterium mageritense strain H4_3_1 isolated from a hybrid biological-inorganic system reactor.</title>
        <authorList>
            <person name="Feng X."/>
            <person name="Kazama D."/>
            <person name="Sato K."/>
            <person name="Kobayashi H."/>
        </authorList>
    </citation>
    <scope>NUCLEOTIDE SEQUENCE</scope>
    <source>
        <strain evidence="5">H4_3_1</strain>
    </source>
</reference>
<gene>
    <name evidence="5" type="ORF">hbim_05782</name>
    <name evidence="4" type="ORF">MMAGJ_62620</name>
</gene>
<dbReference type="Proteomes" id="UP000465622">
    <property type="component" value="Chromosome"/>
</dbReference>
<evidence type="ECO:0000313" key="4">
    <source>
        <dbReference type="EMBL" id="BBX36980.1"/>
    </source>
</evidence>
<feature type="compositionally biased region" description="Pro residues" evidence="1">
    <location>
        <begin position="8"/>
        <end position="20"/>
    </location>
</feature>